<dbReference type="Proteomes" id="UP000789396">
    <property type="component" value="Unassembled WGS sequence"/>
</dbReference>
<dbReference type="SUPFAM" id="SSF52058">
    <property type="entry name" value="L domain-like"/>
    <property type="match status" value="1"/>
</dbReference>
<dbReference type="InterPro" id="IPR032675">
    <property type="entry name" value="LRR_dom_sf"/>
</dbReference>
<keyword evidence="2" id="KW-1185">Reference proteome</keyword>
<sequence>MVNSQTWLDQNYPTNGTCIRVEDKENYGKTRDQIVNLDISNQNLEGALRLGSSFPNLKKMNASFNNLTSLGWDTLPVLEEIDESHNLLSGNGLSLPNSPTIKKLNFSYNKISGFYLDTPNLAYLDLTSNLFITLDLHITPNLVELKCSNNPISNLTLTQSSKLVLFDCLGVKFDKNNVASTPTSSPFSPSTSLFPT</sequence>
<gene>
    <name evidence="1" type="ORF">RFULGI_LOCUS4230</name>
</gene>
<evidence type="ECO:0000313" key="1">
    <source>
        <dbReference type="EMBL" id="CAG8541189.1"/>
    </source>
</evidence>
<feature type="non-terminal residue" evidence="1">
    <location>
        <position position="196"/>
    </location>
</feature>
<reference evidence="1" key="1">
    <citation type="submission" date="2021-06" db="EMBL/GenBank/DDBJ databases">
        <authorList>
            <person name="Kallberg Y."/>
            <person name="Tangrot J."/>
            <person name="Rosling A."/>
        </authorList>
    </citation>
    <scope>NUCLEOTIDE SEQUENCE</scope>
    <source>
        <strain evidence="1">IN212</strain>
    </source>
</reference>
<evidence type="ECO:0000313" key="2">
    <source>
        <dbReference type="Proteomes" id="UP000789396"/>
    </source>
</evidence>
<dbReference type="AlphaFoldDB" id="A0A9N9AV30"/>
<accession>A0A9N9AV30</accession>
<protein>
    <submittedName>
        <fullName evidence="1">20027_t:CDS:1</fullName>
    </submittedName>
</protein>
<dbReference type="OrthoDB" id="204638at2759"/>
<dbReference type="Gene3D" id="3.80.10.10">
    <property type="entry name" value="Ribonuclease Inhibitor"/>
    <property type="match status" value="1"/>
</dbReference>
<comment type="caution">
    <text evidence="1">The sequence shown here is derived from an EMBL/GenBank/DDBJ whole genome shotgun (WGS) entry which is preliminary data.</text>
</comment>
<dbReference type="EMBL" id="CAJVPZ010004101">
    <property type="protein sequence ID" value="CAG8541189.1"/>
    <property type="molecule type" value="Genomic_DNA"/>
</dbReference>
<name>A0A9N9AV30_9GLOM</name>
<proteinExistence type="predicted"/>
<organism evidence="1 2">
    <name type="scientific">Racocetra fulgida</name>
    <dbReference type="NCBI Taxonomy" id="60492"/>
    <lineage>
        <taxon>Eukaryota</taxon>
        <taxon>Fungi</taxon>
        <taxon>Fungi incertae sedis</taxon>
        <taxon>Mucoromycota</taxon>
        <taxon>Glomeromycotina</taxon>
        <taxon>Glomeromycetes</taxon>
        <taxon>Diversisporales</taxon>
        <taxon>Gigasporaceae</taxon>
        <taxon>Racocetra</taxon>
    </lineage>
</organism>